<evidence type="ECO:0000313" key="5">
    <source>
        <dbReference type="Proteomes" id="UP000532311"/>
    </source>
</evidence>
<dbReference type="InterPro" id="IPR011009">
    <property type="entry name" value="Kinase-like_dom_sf"/>
</dbReference>
<dbReference type="PROSITE" id="PS50011">
    <property type="entry name" value="PROTEIN_KINASE_DOM"/>
    <property type="match status" value="1"/>
</dbReference>
<dbReference type="GO" id="GO:0005524">
    <property type="term" value="F:ATP binding"/>
    <property type="evidence" value="ECO:0007669"/>
    <property type="project" value="InterPro"/>
</dbReference>
<keyword evidence="4" id="KW-0808">Transferase</keyword>
<dbReference type="SMART" id="SM00220">
    <property type="entry name" value="S_TKc"/>
    <property type="match status" value="1"/>
</dbReference>
<accession>A0A8H5YID1</accession>
<dbReference type="PANTHER" id="PTHR24359">
    <property type="entry name" value="SERINE/THREONINE-PROTEIN KINASE SBK1"/>
    <property type="match status" value="1"/>
</dbReference>
<reference evidence="4 5" key="1">
    <citation type="submission" date="2020-05" db="EMBL/GenBank/DDBJ databases">
        <title>Identification and distribution of gene clusters putatively required for synthesis of sphingolipid metabolism inhibitors in phylogenetically diverse species of the filamentous fungus Fusarium.</title>
        <authorList>
            <person name="Kim H.-S."/>
            <person name="Busman M."/>
            <person name="Brown D.W."/>
            <person name="Divon H."/>
            <person name="Uhlig S."/>
            <person name="Proctor R.H."/>
        </authorList>
    </citation>
    <scope>NUCLEOTIDE SEQUENCE [LARGE SCALE GENOMIC DNA]</scope>
    <source>
        <strain evidence="4 5">NRRL 26131</strain>
    </source>
</reference>
<protein>
    <submittedName>
        <fullName evidence="4">Serine threonine kinase</fullName>
    </submittedName>
</protein>
<name>A0A8H5YID1_9HYPO</name>
<keyword evidence="5" id="KW-1185">Reference proteome</keyword>
<dbReference type="Pfam" id="PF00069">
    <property type="entry name" value="Pkinase"/>
    <property type="match status" value="1"/>
</dbReference>
<feature type="transmembrane region" description="Helical" evidence="2">
    <location>
        <begin position="489"/>
        <end position="513"/>
    </location>
</feature>
<feature type="region of interest" description="Disordered" evidence="1">
    <location>
        <begin position="1054"/>
        <end position="1074"/>
    </location>
</feature>
<dbReference type="InterPro" id="IPR000719">
    <property type="entry name" value="Prot_kinase_dom"/>
</dbReference>
<gene>
    <name evidence="4" type="ORF">FGLOB1_4160</name>
</gene>
<proteinExistence type="predicted"/>
<dbReference type="Pfam" id="PF26616">
    <property type="entry name" value="CorA-like"/>
    <property type="match status" value="1"/>
</dbReference>
<evidence type="ECO:0000259" key="3">
    <source>
        <dbReference type="PROSITE" id="PS50011"/>
    </source>
</evidence>
<keyword evidence="4" id="KW-0418">Kinase</keyword>
<dbReference type="InterPro" id="IPR036465">
    <property type="entry name" value="vWFA_dom_sf"/>
</dbReference>
<dbReference type="InterPro" id="IPR058257">
    <property type="entry name" value="CorA-like_dom"/>
</dbReference>
<dbReference type="EMBL" id="JAAQPF010000154">
    <property type="protein sequence ID" value="KAF5713153.1"/>
    <property type="molecule type" value="Genomic_DNA"/>
</dbReference>
<keyword evidence="2" id="KW-1133">Transmembrane helix</keyword>
<dbReference type="PANTHER" id="PTHR24359:SF1">
    <property type="entry name" value="INHIBITOR OF NUCLEAR FACTOR KAPPA-B KINASE EPSILON SUBUNIT HOMOLOG 1-RELATED"/>
    <property type="match status" value="1"/>
</dbReference>
<evidence type="ECO:0000256" key="2">
    <source>
        <dbReference type="SAM" id="Phobius"/>
    </source>
</evidence>
<dbReference type="SUPFAM" id="SSF56112">
    <property type="entry name" value="Protein kinase-like (PK-like)"/>
    <property type="match status" value="1"/>
</dbReference>
<keyword evidence="2" id="KW-0812">Transmembrane</keyword>
<evidence type="ECO:0000256" key="1">
    <source>
        <dbReference type="SAM" id="MobiDB-lite"/>
    </source>
</evidence>
<comment type="caution">
    <text evidence="4">The sequence shown here is derived from an EMBL/GenBank/DDBJ whole genome shotgun (WGS) entry which is preliminary data.</text>
</comment>
<feature type="transmembrane region" description="Helical" evidence="2">
    <location>
        <begin position="440"/>
        <end position="462"/>
    </location>
</feature>
<feature type="domain" description="Protein kinase" evidence="3">
    <location>
        <begin position="713"/>
        <end position="1043"/>
    </location>
</feature>
<organism evidence="4 5">
    <name type="scientific">Fusarium globosum</name>
    <dbReference type="NCBI Taxonomy" id="78864"/>
    <lineage>
        <taxon>Eukaryota</taxon>
        <taxon>Fungi</taxon>
        <taxon>Dikarya</taxon>
        <taxon>Ascomycota</taxon>
        <taxon>Pezizomycotina</taxon>
        <taxon>Sordariomycetes</taxon>
        <taxon>Hypocreomycetidae</taxon>
        <taxon>Hypocreales</taxon>
        <taxon>Nectriaceae</taxon>
        <taxon>Fusarium</taxon>
        <taxon>Fusarium fujikuroi species complex</taxon>
    </lineage>
</organism>
<dbReference type="GO" id="GO:0004674">
    <property type="term" value="F:protein serine/threonine kinase activity"/>
    <property type="evidence" value="ECO:0007669"/>
    <property type="project" value="TreeGrafter"/>
</dbReference>
<evidence type="ECO:0000313" key="4">
    <source>
        <dbReference type="EMBL" id="KAF5713153.1"/>
    </source>
</evidence>
<dbReference type="Proteomes" id="UP000532311">
    <property type="component" value="Unassembled WGS sequence"/>
</dbReference>
<sequence>MSAVPKAKFLGGVTDITSFVQSKDSRSPLDCSRESFSYLSSFHQIPGSFVDCVSAFSYSKEPMRYHMTGFEGHDTLDSPKHSILEIPKLGRSGREHTVQYLLRSVEKSTGPMGEATWNIRQMAVYHKYDFVTGKAFWLSIKSNSLMQERIKQAIIDDSGLRPAAADDLCGSFAATLLTHLIHLEWCDGAWLECITDFEKKIKNKLTIAKVARLDQPTNFQESALRKALRKNSNLSASTVSRSPTEDGLKNWSQQKQGLWEPLTSCFRAASQSRSSPPILPVASEKQGTAQSEAGDGFAKQLYSLMVLGTFSFEEVQDLHHLGEQLGGFRLVIQSNRQTLRDMVEHYQDIVSRASFTKKMKRNSKRDLASFTRRVDRIQKNLELRLTQVESLLAWLQEGKALFDGILQYRSVQVSHIFTESSHIQSEKMERIAHKTEQETISMHVVTCVTLAFLPGTFVAAFFQSGLIEINKASNDIDSSVVFHPGAFKLFTVICFPLMFITFALWFIVFKLLARKAHQYEPQSEEQKQASTLIYSRVFLRLVSHTAPIAPTLVPVDGAQHHQLNSLMDSRVQHFHDYVKNKSLLGSDGEGKVVPYIPPCELESYWTAERMNYILTSTAIPIDATFETISHGYLKIFSVLVFIDHSDKIPVICSNHNGLNDQNLPFTADAFKPMSKWSDEFLEAQWMFCPFIFSRPCVYKRPLQPRTILPVTYDDYIKESRAGPDAAVLRKVRIHDQCNSVVRQGQLVVFKVYEGINSEKRYNSETAVYGNLHDKPNDCIVKHIASFKFQHNHMFVIALEYAAHGSLLDYMRKTPQPVTPADFALFWSRMFNLLDALHILSDIYKQNHYSHGSLTGVHQDIHPGNILVFPGTDSKSPYDVHFKITDFGLAEMGRVSVFDDALATFNTGNRMYISPETFANFAVQDRVRTAISPTSDIWSLGAVFSDVLIWTVAGEAGREKYRRSRHEEIAGLSHLSGAGYDCCFHDGDQRLKAIQEVHDDALLHKRGSDDISPFISKLILRNMLIGQLGRLTAMQIRLRAEEGLQKILVRTTPKSSANGTSFVPTPDDKVSPRPMESCARPLMERRATVASASSSPRMVPNRTGIQASANQNWGMISMRGSISLPNDQSIRCTQTGDRLLTVGLIYEMIEAKDKSSRRGSLRTKSSKRDEILELPGIQEARSKIRETKGREHIFIVDDFTSMQPHMEKAKKTARVISYVTKLADRNGMEVFAASETTMSPKICKHSIQVERAIGNFKTVRGTCRMRKCLDDILNRILVERPFKPTSIYIFTDGVWEHGEDQVEFAVNRATQFLIKHGLPSSSIMFQFIQFGHNVEGAARMKRLDDDCKKETDAEKFDIVDHKHCDAHVPDIVIGSLSPYTDEMEHRVNETL</sequence>
<keyword evidence="2" id="KW-0472">Membrane</keyword>
<dbReference type="Gene3D" id="1.10.510.10">
    <property type="entry name" value="Transferase(Phosphotransferase) domain 1"/>
    <property type="match status" value="1"/>
</dbReference>
<dbReference type="SUPFAM" id="SSF53300">
    <property type="entry name" value="vWA-like"/>
    <property type="match status" value="1"/>
</dbReference>